<dbReference type="EMBL" id="MU004196">
    <property type="protein sequence ID" value="KAF2490952.1"/>
    <property type="molecule type" value="Genomic_DNA"/>
</dbReference>
<proteinExistence type="predicted"/>
<sequence>MSLTSTTQLSWRKNAVPNSAPSLQVSSQKPTKAALKPGKRFFLPKLADITSSSIVHGQIGPREAGKMPQQLTEGAFEHPVIVTSYRNDAGSIIVTCHSLTSWSERRLEDAWSRQRESWTKVCAIEHDKEVPPPGVRRLRLDKKSAKLDKRSYVFLWTFEVEVENLRFDNADDRHGEVVLDETAVDYLVNYDRALKPVARRTSCPLPARSSLLGPQMSPLLNIRKPRTTRAQSQ</sequence>
<feature type="region of interest" description="Disordered" evidence="1">
    <location>
        <begin position="205"/>
        <end position="233"/>
    </location>
</feature>
<reference evidence="2" key="1">
    <citation type="journal article" date="2020" name="Stud. Mycol.">
        <title>101 Dothideomycetes genomes: a test case for predicting lifestyles and emergence of pathogens.</title>
        <authorList>
            <person name="Haridas S."/>
            <person name="Albert R."/>
            <person name="Binder M."/>
            <person name="Bloem J."/>
            <person name="Labutti K."/>
            <person name="Salamov A."/>
            <person name="Andreopoulos B."/>
            <person name="Baker S."/>
            <person name="Barry K."/>
            <person name="Bills G."/>
            <person name="Bluhm B."/>
            <person name="Cannon C."/>
            <person name="Castanera R."/>
            <person name="Culley D."/>
            <person name="Daum C."/>
            <person name="Ezra D."/>
            <person name="Gonzalez J."/>
            <person name="Henrissat B."/>
            <person name="Kuo A."/>
            <person name="Liang C."/>
            <person name="Lipzen A."/>
            <person name="Lutzoni F."/>
            <person name="Magnuson J."/>
            <person name="Mondo S."/>
            <person name="Nolan M."/>
            <person name="Ohm R."/>
            <person name="Pangilinan J."/>
            <person name="Park H.-J."/>
            <person name="Ramirez L."/>
            <person name="Alfaro M."/>
            <person name="Sun H."/>
            <person name="Tritt A."/>
            <person name="Yoshinaga Y."/>
            <person name="Zwiers L.-H."/>
            <person name="Turgeon B."/>
            <person name="Goodwin S."/>
            <person name="Spatafora J."/>
            <person name="Crous P."/>
            <person name="Grigoriev I."/>
        </authorList>
    </citation>
    <scope>NUCLEOTIDE SEQUENCE</scope>
    <source>
        <strain evidence="2">CBS 269.34</strain>
    </source>
</reference>
<name>A0A6A6QFA3_9PEZI</name>
<evidence type="ECO:0000256" key="1">
    <source>
        <dbReference type="SAM" id="MobiDB-lite"/>
    </source>
</evidence>
<evidence type="ECO:0000313" key="2">
    <source>
        <dbReference type="EMBL" id="KAF2490952.1"/>
    </source>
</evidence>
<gene>
    <name evidence="2" type="ORF">BU16DRAFT_543236</name>
</gene>
<accession>A0A6A6QFA3</accession>
<organism evidence="2 3">
    <name type="scientific">Lophium mytilinum</name>
    <dbReference type="NCBI Taxonomy" id="390894"/>
    <lineage>
        <taxon>Eukaryota</taxon>
        <taxon>Fungi</taxon>
        <taxon>Dikarya</taxon>
        <taxon>Ascomycota</taxon>
        <taxon>Pezizomycotina</taxon>
        <taxon>Dothideomycetes</taxon>
        <taxon>Pleosporomycetidae</taxon>
        <taxon>Mytilinidiales</taxon>
        <taxon>Mytilinidiaceae</taxon>
        <taxon>Lophium</taxon>
    </lineage>
</organism>
<protein>
    <submittedName>
        <fullName evidence="2">Uncharacterized protein</fullName>
    </submittedName>
</protein>
<dbReference type="AlphaFoldDB" id="A0A6A6QFA3"/>
<keyword evidence="3" id="KW-1185">Reference proteome</keyword>
<evidence type="ECO:0000313" key="3">
    <source>
        <dbReference type="Proteomes" id="UP000799750"/>
    </source>
</evidence>
<feature type="compositionally biased region" description="Polar residues" evidence="1">
    <location>
        <begin position="1"/>
        <end position="30"/>
    </location>
</feature>
<dbReference type="Proteomes" id="UP000799750">
    <property type="component" value="Unassembled WGS sequence"/>
</dbReference>
<dbReference type="OrthoDB" id="10377420at2759"/>
<feature type="region of interest" description="Disordered" evidence="1">
    <location>
        <begin position="1"/>
        <end position="31"/>
    </location>
</feature>